<name>A0A165U9U0_9APHY</name>
<feature type="region of interest" description="Disordered" evidence="1">
    <location>
        <begin position="301"/>
        <end position="329"/>
    </location>
</feature>
<keyword evidence="2" id="KW-1133">Transmembrane helix</keyword>
<dbReference type="InterPro" id="IPR045339">
    <property type="entry name" value="DUF6534"/>
</dbReference>
<feature type="transmembrane region" description="Helical" evidence="2">
    <location>
        <begin position="125"/>
        <end position="150"/>
    </location>
</feature>
<evidence type="ECO:0000256" key="1">
    <source>
        <dbReference type="SAM" id="MobiDB-lite"/>
    </source>
</evidence>
<dbReference type="Pfam" id="PF20152">
    <property type="entry name" value="DUF6534"/>
    <property type="match status" value="1"/>
</dbReference>
<evidence type="ECO:0000259" key="3">
    <source>
        <dbReference type="Pfam" id="PF20152"/>
    </source>
</evidence>
<evidence type="ECO:0000313" key="4">
    <source>
        <dbReference type="EMBL" id="KZT74604.1"/>
    </source>
</evidence>
<feature type="transmembrane region" description="Helical" evidence="2">
    <location>
        <begin position="162"/>
        <end position="186"/>
    </location>
</feature>
<dbReference type="PANTHER" id="PTHR40465:SF1">
    <property type="entry name" value="DUF6534 DOMAIN-CONTAINING PROTEIN"/>
    <property type="match status" value="1"/>
</dbReference>
<sequence>MENFPVSAEMGQSVSLATEGELLAQAADGPALIGILFNTMFYGAMLTQTFFYYSSYRSHSQWMKIYVAVLFLNDTLNTVFNIWWIYDVLINDFGNVDALGRGNWLFQTGEALGGVYRSILYSDDIVVSALGIEESMAGIIAMQVQFYYAWRIKKLTQKWWPAALVILPSVAGGLGGIGTATGVAIVSEFSQLQRLKPIVLTWLVGAAVADVLIAGIMTWHLRRKRTGFRGTNQMLSRLVQLIMSNGLLTASLALADIISYLATIRATKGCHIGFNYALVKLYGNSVMSSLNARKIIANASSKDSPYSDHDSTSRQNDVQLMSTGTRSRPAQVVVSVERHEMTDLPALKRRVDWSDDMPHIGGDYKADVV</sequence>
<dbReference type="Proteomes" id="UP000076727">
    <property type="component" value="Unassembled WGS sequence"/>
</dbReference>
<dbReference type="PANTHER" id="PTHR40465">
    <property type="entry name" value="CHROMOSOME 1, WHOLE GENOME SHOTGUN SEQUENCE"/>
    <property type="match status" value="1"/>
</dbReference>
<dbReference type="STRING" id="1314783.A0A165U9U0"/>
<gene>
    <name evidence="4" type="ORF">DAEQUDRAFT_761433</name>
</gene>
<feature type="transmembrane region" description="Helical" evidence="2">
    <location>
        <begin position="242"/>
        <end position="262"/>
    </location>
</feature>
<proteinExistence type="predicted"/>
<evidence type="ECO:0000256" key="2">
    <source>
        <dbReference type="SAM" id="Phobius"/>
    </source>
</evidence>
<keyword evidence="2" id="KW-0812">Transmembrane</keyword>
<dbReference type="AlphaFoldDB" id="A0A165U9U0"/>
<feature type="transmembrane region" description="Helical" evidence="2">
    <location>
        <begin position="198"/>
        <end position="221"/>
    </location>
</feature>
<keyword evidence="2" id="KW-0472">Membrane</keyword>
<organism evidence="4 5">
    <name type="scientific">Daedalea quercina L-15889</name>
    <dbReference type="NCBI Taxonomy" id="1314783"/>
    <lineage>
        <taxon>Eukaryota</taxon>
        <taxon>Fungi</taxon>
        <taxon>Dikarya</taxon>
        <taxon>Basidiomycota</taxon>
        <taxon>Agaricomycotina</taxon>
        <taxon>Agaricomycetes</taxon>
        <taxon>Polyporales</taxon>
        <taxon>Fomitopsis</taxon>
    </lineage>
</organism>
<feature type="transmembrane region" description="Helical" evidence="2">
    <location>
        <begin position="65"/>
        <end position="86"/>
    </location>
</feature>
<keyword evidence="5" id="KW-1185">Reference proteome</keyword>
<feature type="transmembrane region" description="Helical" evidence="2">
    <location>
        <begin position="31"/>
        <end position="53"/>
    </location>
</feature>
<evidence type="ECO:0000313" key="5">
    <source>
        <dbReference type="Proteomes" id="UP000076727"/>
    </source>
</evidence>
<feature type="compositionally biased region" description="Polar residues" evidence="1">
    <location>
        <begin position="313"/>
        <end position="328"/>
    </location>
</feature>
<dbReference type="OrthoDB" id="3183258at2759"/>
<accession>A0A165U9U0</accession>
<reference evidence="4 5" key="1">
    <citation type="journal article" date="2016" name="Mol. Biol. Evol.">
        <title>Comparative Genomics of Early-Diverging Mushroom-Forming Fungi Provides Insights into the Origins of Lignocellulose Decay Capabilities.</title>
        <authorList>
            <person name="Nagy L.G."/>
            <person name="Riley R."/>
            <person name="Tritt A."/>
            <person name="Adam C."/>
            <person name="Daum C."/>
            <person name="Floudas D."/>
            <person name="Sun H."/>
            <person name="Yadav J.S."/>
            <person name="Pangilinan J."/>
            <person name="Larsson K.H."/>
            <person name="Matsuura K."/>
            <person name="Barry K."/>
            <person name="Labutti K."/>
            <person name="Kuo R."/>
            <person name="Ohm R.A."/>
            <person name="Bhattacharya S.S."/>
            <person name="Shirouzu T."/>
            <person name="Yoshinaga Y."/>
            <person name="Martin F.M."/>
            <person name="Grigoriev I.V."/>
            <person name="Hibbett D.S."/>
        </authorList>
    </citation>
    <scope>NUCLEOTIDE SEQUENCE [LARGE SCALE GENOMIC DNA]</scope>
    <source>
        <strain evidence="4 5">L-15889</strain>
    </source>
</reference>
<protein>
    <recommendedName>
        <fullName evidence="3">DUF6534 domain-containing protein</fullName>
    </recommendedName>
</protein>
<dbReference type="EMBL" id="KV429033">
    <property type="protein sequence ID" value="KZT74604.1"/>
    <property type="molecule type" value="Genomic_DNA"/>
</dbReference>
<feature type="domain" description="DUF6534" evidence="3">
    <location>
        <begin position="206"/>
        <end position="294"/>
    </location>
</feature>